<evidence type="ECO:0000256" key="1">
    <source>
        <dbReference type="SAM" id="MobiDB-lite"/>
    </source>
</evidence>
<feature type="domain" description="STAS" evidence="2">
    <location>
        <begin position="54"/>
        <end position="158"/>
    </location>
</feature>
<sequence length="199" mass="21089">MTKRGRPASTSRRTRCRRPLAQRRPGPDHGRKASGRGVGVVQYRKEQERHFARLVLTGRFTSQDAAPVRQAIADVKGGTERRHLLDLTGLEFIDSTGVGLLLVMNGEALSAGKALSLLCASGQVRKVVDLTRIAMIIPVHETVADYIAASVPEALLAATHPCAPGEDPMAVAARALHAKPLLPPASAPPDASDRDGASG</sequence>
<dbReference type="Gene3D" id="3.30.750.24">
    <property type="entry name" value="STAS domain"/>
    <property type="match status" value="1"/>
</dbReference>
<feature type="region of interest" description="Disordered" evidence="1">
    <location>
        <begin position="180"/>
        <end position="199"/>
    </location>
</feature>
<reference evidence="3 4" key="1">
    <citation type="submission" date="2018-01" db="EMBL/GenBank/DDBJ databases">
        <title>Whole genome sequence of Azospirillum brasilense REC3 isolated from strawberry roots.</title>
        <authorList>
            <person name="Fontana C.A."/>
            <person name="Salazar S.M."/>
            <person name="Bassi D."/>
            <person name="Puglisi E."/>
            <person name="Lovaisa N.C."/>
            <person name="Toffoli L.M."/>
            <person name="Pedraza R."/>
            <person name="Cocconcelli P.S."/>
        </authorList>
    </citation>
    <scope>NUCLEOTIDE SEQUENCE [LARGE SCALE GENOMIC DNA]</scope>
    <source>
        <strain evidence="3 4">REC3</strain>
    </source>
</reference>
<dbReference type="CDD" id="cd07043">
    <property type="entry name" value="STAS_anti-anti-sigma_factors"/>
    <property type="match status" value="1"/>
</dbReference>
<dbReference type="InterPro" id="IPR002645">
    <property type="entry name" value="STAS_dom"/>
</dbReference>
<feature type="region of interest" description="Disordered" evidence="1">
    <location>
        <begin position="1"/>
        <end position="39"/>
    </location>
</feature>
<organism evidence="3 4">
    <name type="scientific">Azospirillum argentinense</name>
    <dbReference type="NCBI Taxonomy" id="2970906"/>
    <lineage>
        <taxon>Bacteria</taxon>
        <taxon>Pseudomonadati</taxon>
        <taxon>Pseudomonadota</taxon>
        <taxon>Alphaproteobacteria</taxon>
        <taxon>Rhodospirillales</taxon>
        <taxon>Azospirillaceae</taxon>
        <taxon>Azospirillum</taxon>
    </lineage>
</organism>
<proteinExistence type="predicted"/>
<dbReference type="Pfam" id="PF13466">
    <property type="entry name" value="STAS_2"/>
    <property type="match status" value="1"/>
</dbReference>
<dbReference type="InterPro" id="IPR036513">
    <property type="entry name" value="STAS_dom_sf"/>
</dbReference>
<protein>
    <recommendedName>
        <fullName evidence="2">STAS domain-containing protein</fullName>
    </recommendedName>
</protein>
<evidence type="ECO:0000259" key="2">
    <source>
        <dbReference type="PROSITE" id="PS50801"/>
    </source>
</evidence>
<dbReference type="PANTHER" id="PTHR33495:SF2">
    <property type="entry name" value="ANTI-SIGMA FACTOR ANTAGONIST TM_1081-RELATED"/>
    <property type="match status" value="1"/>
</dbReference>
<evidence type="ECO:0000313" key="3">
    <source>
        <dbReference type="EMBL" id="PNQ98253.1"/>
    </source>
</evidence>
<dbReference type="InterPro" id="IPR058548">
    <property type="entry name" value="MlaB-like_STAS"/>
</dbReference>
<comment type="caution">
    <text evidence="3">The sequence shown here is derived from an EMBL/GenBank/DDBJ whole genome shotgun (WGS) entry which is preliminary data.</text>
</comment>
<dbReference type="PANTHER" id="PTHR33495">
    <property type="entry name" value="ANTI-SIGMA FACTOR ANTAGONIST TM_1081-RELATED-RELATED"/>
    <property type="match status" value="1"/>
</dbReference>
<dbReference type="Proteomes" id="UP000236268">
    <property type="component" value="Unassembled WGS sequence"/>
</dbReference>
<accession>A0A2K1G0D7</accession>
<feature type="compositionally biased region" description="Basic residues" evidence="1">
    <location>
        <begin position="1"/>
        <end position="21"/>
    </location>
</feature>
<gene>
    <name evidence="3" type="ORF">C1S70_13930</name>
</gene>
<dbReference type="SUPFAM" id="SSF52091">
    <property type="entry name" value="SpoIIaa-like"/>
    <property type="match status" value="1"/>
</dbReference>
<dbReference type="PROSITE" id="PS50801">
    <property type="entry name" value="STAS"/>
    <property type="match status" value="1"/>
</dbReference>
<evidence type="ECO:0000313" key="4">
    <source>
        <dbReference type="Proteomes" id="UP000236268"/>
    </source>
</evidence>
<dbReference type="EMBL" id="POWG01000013">
    <property type="protein sequence ID" value="PNQ98253.1"/>
    <property type="molecule type" value="Genomic_DNA"/>
</dbReference>
<dbReference type="GO" id="GO:0043856">
    <property type="term" value="F:anti-sigma factor antagonist activity"/>
    <property type="evidence" value="ECO:0007669"/>
    <property type="project" value="TreeGrafter"/>
</dbReference>
<dbReference type="AlphaFoldDB" id="A0A2K1G0D7"/>
<name>A0A2K1G0D7_9PROT</name>